<feature type="compositionally biased region" description="Basic and acidic residues" evidence="1">
    <location>
        <begin position="37"/>
        <end position="47"/>
    </location>
</feature>
<accession>A0A8H4URA9</accession>
<protein>
    <submittedName>
        <fullName evidence="2">Uncharacterized protein</fullName>
    </submittedName>
</protein>
<reference evidence="2" key="1">
    <citation type="journal article" date="2020" name="BMC Genomics">
        <title>Correction to: Identification and distribution of gene clusters required for synthesis of sphingolipid metabolism inhibitors in diverse species of the filamentous fungus Fusarium.</title>
        <authorList>
            <person name="Kim H.S."/>
            <person name="Lohmar J.M."/>
            <person name="Busman M."/>
            <person name="Brown D.W."/>
            <person name="Naumann T.A."/>
            <person name="Divon H.H."/>
            <person name="Lysoe E."/>
            <person name="Uhlig S."/>
            <person name="Proctor R.H."/>
        </authorList>
    </citation>
    <scope>NUCLEOTIDE SEQUENCE</scope>
    <source>
        <strain evidence="2">NRRL 22465</strain>
    </source>
</reference>
<feature type="region of interest" description="Disordered" evidence="1">
    <location>
        <begin position="1"/>
        <end position="61"/>
    </location>
</feature>
<dbReference type="EMBL" id="JABEYC010000153">
    <property type="protein sequence ID" value="KAF4981705.1"/>
    <property type="molecule type" value="Genomic_DNA"/>
</dbReference>
<name>A0A8H4URA9_9HYPO</name>
<keyword evidence="3" id="KW-1185">Reference proteome</keyword>
<evidence type="ECO:0000313" key="2">
    <source>
        <dbReference type="EMBL" id="KAF4981705.1"/>
    </source>
</evidence>
<dbReference type="OrthoDB" id="197676at2759"/>
<sequence length="247" mass="28634">MRTRSPEAHVEAESSSSAAAQGQKRRPRLTTPDLEYDYDRTKLRDPRATPGRVNRQRLESHNIDDDFKNRFSIPKPERPKGISKNGDAWYAMQALADLTDMFHHLHVCHKKGRNGSPTYDSAGFQLDWEKVNDWMKPQAFNKKRMVNGMARHLDRAAKEEKAMFDVFFKDGKAPEGGRGTRTKDYLRDHVSKDLGIPWHQIDSKRVAKWGEKGFPKVKASEWWHEPNDEENKRMMNMMGGASLRRDL</sequence>
<evidence type="ECO:0000256" key="1">
    <source>
        <dbReference type="SAM" id="MobiDB-lite"/>
    </source>
</evidence>
<dbReference type="Proteomes" id="UP000635477">
    <property type="component" value="Unassembled WGS sequence"/>
</dbReference>
<gene>
    <name evidence="2" type="ORF">FZEAL_2507</name>
</gene>
<evidence type="ECO:0000313" key="3">
    <source>
        <dbReference type="Proteomes" id="UP000635477"/>
    </source>
</evidence>
<organism evidence="2 3">
    <name type="scientific">Fusarium zealandicum</name>
    <dbReference type="NCBI Taxonomy" id="1053134"/>
    <lineage>
        <taxon>Eukaryota</taxon>
        <taxon>Fungi</taxon>
        <taxon>Dikarya</taxon>
        <taxon>Ascomycota</taxon>
        <taxon>Pezizomycotina</taxon>
        <taxon>Sordariomycetes</taxon>
        <taxon>Hypocreomycetidae</taxon>
        <taxon>Hypocreales</taxon>
        <taxon>Nectriaceae</taxon>
        <taxon>Fusarium</taxon>
        <taxon>Fusarium staphyleae species complex</taxon>
    </lineage>
</organism>
<feature type="compositionally biased region" description="Basic and acidic residues" evidence="1">
    <location>
        <begin position="1"/>
        <end position="12"/>
    </location>
</feature>
<dbReference type="AlphaFoldDB" id="A0A8H4URA9"/>
<reference evidence="2" key="2">
    <citation type="submission" date="2020-05" db="EMBL/GenBank/DDBJ databases">
        <authorList>
            <person name="Kim H.-S."/>
            <person name="Proctor R.H."/>
            <person name="Brown D.W."/>
        </authorList>
    </citation>
    <scope>NUCLEOTIDE SEQUENCE</scope>
    <source>
        <strain evidence="2">NRRL 22465</strain>
    </source>
</reference>
<proteinExistence type="predicted"/>
<comment type="caution">
    <text evidence="2">The sequence shown here is derived from an EMBL/GenBank/DDBJ whole genome shotgun (WGS) entry which is preliminary data.</text>
</comment>